<evidence type="ECO:0000313" key="1">
    <source>
        <dbReference type="EMBL" id="GEN99039.1"/>
    </source>
</evidence>
<dbReference type="InterPro" id="IPR017642">
    <property type="entry name" value="DNA_S_mod_DndB"/>
</dbReference>
<proteinExistence type="predicted"/>
<gene>
    <name evidence="1" type="ORF">NSE01_08720</name>
</gene>
<dbReference type="InterPro" id="IPR017601">
    <property type="entry name" value="DGQHR-contain_dom"/>
</dbReference>
<evidence type="ECO:0000313" key="2">
    <source>
        <dbReference type="Proteomes" id="UP000321464"/>
    </source>
</evidence>
<organism evidence="1 2">
    <name type="scientific">Novosphingobium sediminis</name>
    <dbReference type="NCBI Taxonomy" id="707214"/>
    <lineage>
        <taxon>Bacteria</taxon>
        <taxon>Pseudomonadati</taxon>
        <taxon>Pseudomonadota</taxon>
        <taxon>Alphaproteobacteria</taxon>
        <taxon>Sphingomonadales</taxon>
        <taxon>Sphingomonadaceae</taxon>
        <taxon>Novosphingobium</taxon>
    </lineage>
</organism>
<dbReference type="CDD" id="cd16413">
    <property type="entry name" value="DGQHR_domain"/>
    <property type="match status" value="1"/>
</dbReference>
<dbReference type="Proteomes" id="UP000321464">
    <property type="component" value="Unassembled WGS sequence"/>
</dbReference>
<dbReference type="Pfam" id="PF14072">
    <property type="entry name" value="DndB"/>
    <property type="match status" value="1"/>
</dbReference>
<sequence>MTLRTNLELDFLEVTQEVGTFYSCTVPAQVLLEICQFDFRQIKENGGKKEFMGIQRKLDEGRVSKIRDYIRTFDACFPTSIVISVDERCASFSVFDGKQKLILKPYEDPIDSEIKIPFRGIASIIDGQHRLKAFDETNINWDLSVNVFVGIDEGTQAMIFSKVNLAQTRVNSSLVYDLFSLDRGRSPEKTAHEIVINLNSIESSPFFERIRRLGSATDGIFGETLSQATVVKGILPLITKDPLKDRDIGRRIGFWPDRGQDDFERRIFYPFFRKDEDHRILAIIINFFDAVKERWPEAWDYTGKGSVLPKTNGFNGLIRFLRDAYLHLTSSPSVPTKEQFRRILDQSDLKDTDFSTDRYPPGSSGAAALYRDLRDNLL</sequence>
<dbReference type="OrthoDB" id="237364at2"/>
<reference evidence="1 2" key="1">
    <citation type="submission" date="2019-07" db="EMBL/GenBank/DDBJ databases">
        <title>Whole genome shotgun sequence of Novosphingobium sediminis NBRC 106119.</title>
        <authorList>
            <person name="Hosoyama A."/>
            <person name="Uohara A."/>
            <person name="Ohji S."/>
            <person name="Ichikawa N."/>
        </authorList>
    </citation>
    <scope>NUCLEOTIDE SEQUENCE [LARGE SCALE GENOMIC DNA]</scope>
    <source>
        <strain evidence="1 2">NBRC 106119</strain>
    </source>
</reference>
<dbReference type="EMBL" id="BJYR01000006">
    <property type="protein sequence ID" value="GEN99039.1"/>
    <property type="molecule type" value="Genomic_DNA"/>
</dbReference>
<name>A0A512AH58_9SPHN</name>
<dbReference type="AlphaFoldDB" id="A0A512AH58"/>
<keyword evidence="2" id="KW-1185">Reference proteome</keyword>
<dbReference type="NCBIfam" id="TIGR03187">
    <property type="entry name" value="DGQHR"/>
    <property type="match status" value="1"/>
</dbReference>
<protein>
    <submittedName>
        <fullName evidence="1">DGQHR domain-containing protein</fullName>
    </submittedName>
</protein>
<comment type="caution">
    <text evidence="1">The sequence shown here is derived from an EMBL/GenBank/DDBJ whole genome shotgun (WGS) entry which is preliminary data.</text>
</comment>
<dbReference type="RefSeq" id="WP_147158412.1">
    <property type="nucleotide sequence ID" value="NZ_BJYR01000006.1"/>
</dbReference>
<accession>A0A512AH58</accession>